<feature type="non-terminal residue" evidence="1">
    <location>
        <position position="1"/>
    </location>
</feature>
<sequence>QEEKTGQETYQGAL</sequence>
<organism evidence="1 2">
    <name type="scientific">Araneus ventricosus</name>
    <name type="common">Orbweaver spider</name>
    <name type="synonym">Epeira ventricosa</name>
    <dbReference type="NCBI Taxonomy" id="182803"/>
    <lineage>
        <taxon>Eukaryota</taxon>
        <taxon>Metazoa</taxon>
        <taxon>Ecdysozoa</taxon>
        <taxon>Arthropoda</taxon>
        <taxon>Chelicerata</taxon>
        <taxon>Arachnida</taxon>
        <taxon>Araneae</taxon>
        <taxon>Araneomorphae</taxon>
        <taxon>Entelegynae</taxon>
        <taxon>Araneoidea</taxon>
        <taxon>Araneidae</taxon>
        <taxon>Araneus</taxon>
    </lineage>
</organism>
<protein>
    <submittedName>
        <fullName evidence="1">Uncharacterized protein</fullName>
    </submittedName>
</protein>
<dbReference type="Proteomes" id="UP000499080">
    <property type="component" value="Unassembled WGS sequence"/>
</dbReference>
<evidence type="ECO:0000313" key="2">
    <source>
        <dbReference type="Proteomes" id="UP000499080"/>
    </source>
</evidence>
<name>A0A4Y2WJE8_ARAVE</name>
<gene>
    <name evidence="1" type="ORF">AVEN_166607_1</name>
</gene>
<feature type="non-terminal residue" evidence="1">
    <location>
        <position position="14"/>
    </location>
</feature>
<evidence type="ECO:0000313" key="1">
    <source>
        <dbReference type="EMBL" id="GBO36746.1"/>
    </source>
</evidence>
<proteinExistence type="predicted"/>
<dbReference type="EMBL" id="BGPR01060991">
    <property type="protein sequence ID" value="GBO36746.1"/>
    <property type="molecule type" value="Genomic_DNA"/>
</dbReference>
<comment type="caution">
    <text evidence="1">The sequence shown here is derived from an EMBL/GenBank/DDBJ whole genome shotgun (WGS) entry which is preliminary data.</text>
</comment>
<keyword evidence="2" id="KW-1185">Reference proteome</keyword>
<reference evidence="1 2" key="1">
    <citation type="journal article" date="2019" name="Sci. Rep.">
        <title>Orb-weaving spider Araneus ventricosus genome elucidates the spidroin gene catalogue.</title>
        <authorList>
            <person name="Kono N."/>
            <person name="Nakamura H."/>
            <person name="Ohtoshi R."/>
            <person name="Moran D.A.P."/>
            <person name="Shinohara A."/>
            <person name="Yoshida Y."/>
            <person name="Fujiwara M."/>
            <person name="Mori M."/>
            <person name="Tomita M."/>
            <person name="Arakawa K."/>
        </authorList>
    </citation>
    <scope>NUCLEOTIDE SEQUENCE [LARGE SCALE GENOMIC DNA]</scope>
</reference>
<accession>A0A4Y2WJE8</accession>